<dbReference type="Proteomes" id="UP001169063">
    <property type="component" value="Unassembled WGS sequence"/>
</dbReference>
<proteinExistence type="predicted"/>
<dbReference type="RefSeq" id="WP_302109644.1">
    <property type="nucleotide sequence ID" value="NZ_JAUKTR010000002.1"/>
</dbReference>
<gene>
    <name evidence="1" type="ORF">Q0812_07245</name>
</gene>
<keyword evidence="2" id="KW-1185">Reference proteome</keyword>
<comment type="caution">
    <text evidence="1">The sequence shown here is derived from an EMBL/GenBank/DDBJ whole genome shotgun (WGS) entry which is preliminary data.</text>
</comment>
<reference evidence="1" key="1">
    <citation type="submission" date="2023-07" db="EMBL/GenBank/DDBJ databases">
        <title>Brevundimonas soil sp. nov., isolated from the soil of chemical plant.</title>
        <authorList>
            <person name="Wu N."/>
        </authorList>
    </citation>
    <scope>NUCLEOTIDE SEQUENCE</scope>
    <source>
        <strain evidence="1">XZ-24</strain>
    </source>
</reference>
<accession>A0ABT8SPK9</accession>
<name>A0ABT8SPK9_9CAUL</name>
<protein>
    <submittedName>
        <fullName evidence="1">Uncharacterized protein</fullName>
    </submittedName>
</protein>
<sequence length="86" mass="9170">MNDVEADLKALADEELAMAAGLPWRELVKTTPWADSYTALTPGGREAEVMRAYLWAGEPGGAVHCEVEARLSDDGPSARASLIIQG</sequence>
<organism evidence="1 2">
    <name type="scientific">Peiella sedimenti</name>
    <dbReference type="NCBI Taxonomy" id="3061083"/>
    <lineage>
        <taxon>Bacteria</taxon>
        <taxon>Pseudomonadati</taxon>
        <taxon>Pseudomonadota</taxon>
        <taxon>Alphaproteobacteria</taxon>
        <taxon>Caulobacterales</taxon>
        <taxon>Caulobacteraceae</taxon>
        <taxon>Peiella</taxon>
    </lineage>
</organism>
<evidence type="ECO:0000313" key="2">
    <source>
        <dbReference type="Proteomes" id="UP001169063"/>
    </source>
</evidence>
<evidence type="ECO:0000313" key="1">
    <source>
        <dbReference type="EMBL" id="MDO1559222.1"/>
    </source>
</evidence>
<dbReference type="EMBL" id="JAUKTR010000002">
    <property type="protein sequence ID" value="MDO1559222.1"/>
    <property type="molecule type" value="Genomic_DNA"/>
</dbReference>